<dbReference type="Proteomes" id="UP000235371">
    <property type="component" value="Unassembled WGS sequence"/>
</dbReference>
<protein>
    <recommendedName>
        <fullName evidence="5">Zn(2)-C6 fungal-type domain-containing protein</fullName>
    </recommendedName>
</protein>
<keyword evidence="4" id="KW-1185">Reference proteome</keyword>
<keyword evidence="1" id="KW-0539">Nucleus</keyword>
<proteinExistence type="predicted"/>
<sequence length="612" mass="68308">MPLAPSSLSTLENIHGHSHKISPSEISSIMPSAPSRRHQDFQPIVSKPCEPTRQHPDKQPHPYKWPPRKLASRKCENCRKSKQKCVAEGSGCRRCSKLHWPCPGLTERKRSRRTPVGSPATPSSAATPHHSETLDDTYEDESASVALGLLAVQGSCSHQLGTSWNRDISADNSSLLDDQPREGSAQQELEYGINALNQAYIETDGIDLGGPRLYCGNLSIRPLLGRILVPWNMPEDKMHEDKMREEDRLWKFRSNFNKQHVRLKQAAQKPSTKLDPLSWQLQNPRQAWAAAITTMRRLSRLESSPKLMDALSFLCVSRAMAETAEHDRDAYISAFSQDLKQWRKIFPEVEEVSMFMWEINLDSVPQIPQVHTTILQLRESVAALIVKANAMFGLGDRSLHNKTDELGASCQRWPRNTDQAPPATEPPDPPARAREKEPPVRQICPNTTPLEEKTPSPLSNLVTLVTSIIFALVVYFMLGFAHTSSTTVLGFPNPWQTPMSQAGTSSQTTPLETFPSLIPAPSLQTGSTIYNKPFSSIESIPPLRDLSQELPTATYDNTQAPAQECFHHNQIPLPSSSKGDTTRTSDYNLGDPVNPSWLDNAFPDPFSPWTWG</sequence>
<gene>
    <name evidence="3" type="ORF">K444DRAFT_665603</name>
</gene>
<dbReference type="AlphaFoldDB" id="A0A2J6T2D4"/>
<dbReference type="GO" id="GO:0000981">
    <property type="term" value="F:DNA-binding transcription factor activity, RNA polymerase II-specific"/>
    <property type="evidence" value="ECO:0007669"/>
    <property type="project" value="InterPro"/>
</dbReference>
<dbReference type="RefSeq" id="XP_024734086.1">
    <property type="nucleotide sequence ID" value="XM_024887086.1"/>
</dbReference>
<feature type="region of interest" description="Disordered" evidence="2">
    <location>
        <begin position="106"/>
        <end position="139"/>
    </location>
</feature>
<dbReference type="InterPro" id="IPR036864">
    <property type="entry name" value="Zn2-C6_fun-type_DNA-bd_sf"/>
</dbReference>
<dbReference type="GeneID" id="36595162"/>
<evidence type="ECO:0000313" key="4">
    <source>
        <dbReference type="Proteomes" id="UP000235371"/>
    </source>
</evidence>
<feature type="region of interest" description="Disordered" evidence="2">
    <location>
        <begin position="569"/>
        <end position="588"/>
    </location>
</feature>
<feature type="region of interest" description="Disordered" evidence="2">
    <location>
        <begin position="15"/>
        <end position="66"/>
    </location>
</feature>
<accession>A0A2J6T2D4</accession>
<dbReference type="EMBL" id="KZ613847">
    <property type="protein sequence ID" value="PMD57182.1"/>
    <property type="molecule type" value="Genomic_DNA"/>
</dbReference>
<dbReference type="InParanoid" id="A0A2J6T2D4"/>
<dbReference type="InterPro" id="IPR001138">
    <property type="entry name" value="Zn2Cys6_DnaBD"/>
</dbReference>
<evidence type="ECO:0000256" key="1">
    <source>
        <dbReference type="ARBA" id="ARBA00023242"/>
    </source>
</evidence>
<dbReference type="STRING" id="1095630.A0A2J6T2D4"/>
<name>A0A2J6T2D4_9HELO</name>
<evidence type="ECO:0000313" key="3">
    <source>
        <dbReference type="EMBL" id="PMD57182.1"/>
    </source>
</evidence>
<evidence type="ECO:0008006" key="5">
    <source>
        <dbReference type="Google" id="ProtNLM"/>
    </source>
</evidence>
<organism evidence="3 4">
    <name type="scientific">Hyaloscypha bicolor E</name>
    <dbReference type="NCBI Taxonomy" id="1095630"/>
    <lineage>
        <taxon>Eukaryota</taxon>
        <taxon>Fungi</taxon>
        <taxon>Dikarya</taxon>
        <taxon>Ascomycota</taxon>
        <taxon>Pezizomycotina</taxon>
        <taxon>Leotiomycetes</taxon>
        <taxon>Helotiales</taxon>
        <taxon>Hyaloscyphaceae</taxon>
        <taxon>Hyaloscypha</taxon>
        <taxon>Hyaloscypha bicolor</taxon>
    </lineage>
</organism>
<feature type="compositionally biased region" description="Low complexity" evidence="2">
    <location>
        <begin position="21"/>
        <end position="34"/>
    </location>
</feature>
<reference evidence="3 4" key="1">
    <citation type="submission" date="2016-04" db="EMBL/GenBank/DDBJ databases">
        <title>A degradative enzymes factory behind the ericoid mycorrhizal symbiosis.</title>
        <authorList>
            <consortium name="DOE Joint Genome Institute"/>
            <person name="Martino E."/>
            <person name="Morin E."/>
            <person name="Grelet G."/>
            <person name="Kuo A."/>
            <person name="Kohler A."/>
            <person name="Daghino S."/>
            <person name="Barry K."/>
            <person name="Choi C."/>
            <person name="Cichocki N."/>
            <person name="Clum A."/>
            <person name="Copeland A."/>
            <person name="Hainaut M."/>
            <person name="Haridas S."/>
            <person name="Labutti K."/>
            <person name="Lindquist E."/>
            <person name="Lipzen A."/>
            <person name="Khouja H.-R."/>
            <person name="Murat C."/>
            <person name="Ohm R."/>
            <person name="Olson A."/>
            <person name="Spatafora J."/>
            <person name="Veneault-Fourrey C."/>
            <person name="Henrissat B."/>
            <person name="Grigoriev I."/>
            <person name="Martin F."/>
            <person name="Perotto S."/>
        </authorList>
    </citation>
    <scope>NUCLEOTIDE SEQUENCE [LARGE SCALE GENOMIC DNA]</scope>
    <source>
        <strain evidence="3 4">E</strain>
    </source>
</reference>
<feature type="region of interest" description="Disordered" evidence="2">
    <location>
        <begin position="412"/>
        <end position="456"/>
    </location>
</feature>
<feature type="compositionally biased region" description="Basic and acidic residues" evidence="2">
    <location>
        <begin position="50"/>
        <end position="60"/>
    </location>
</feature>
<dbReference type="SUPFAM" id="SSF57701">
    <property type="entry name" value="Zn2/Cys6 DNA-binding domain"/>
    <property type="match status" value="1"/>
</dbReference>
<dbReference type="GO" id="GO:0008270">
    <property type="term" value="F:zinc ion binding"/>
    <property type="evidence" value="ECO:0007669"/>
    <property type="project" value="InterPro"/>
</dbReference>
<evidence type="ECO:0000256" key="2">
    <source>
        <dbReference type="SAM" id="MobiDB-lite"/>
    </source>
</evidence>
<dbReference type="OrthoDB" id="4778460at2759"/>
<dbReference type="CDD" id="cd00067">
    <property type="entry name" value="GAL4"/>
    <property type="match status" value="1"/>
</dbReference>
<feature type="compositionally biased region" description="Polar residues" evidence="2">
    <location>
        <begin position="572"/>
        <end position="587"/>
    </location>
</feature>